<dbReference type="GeneID" id="63828472"/>
<reference evidence="1 2" key="1">
    <citation type="journal article" date="2016" name="Mol. Biol. Evol.">
        <title>Comparative Genomics of Early-Diverging Mushroom-Forming Fungi Provides Insights into the Origins of Lignocellulose Decay Capabilities.</title>
        <authorList>
            <person name="Nagy L.G."/>
            <person name="Riley R."/>
            <person name="Tritt A."/>
            <person name="Adam C."/>
            <person name="Daum C."/>
            <person name="Floudas D."/>
            <person name="Sun H."/>
            <person name="Yadav J.S."/>
            <person name="Pangilinan J."/>
            <person name="Larsson K.H."/>
            <person name="Matsuura K."/>
            <person name="Barry K."/>
            <person name="Labutti K."/>
            <person name="Kuo R."/>
            <person name="Ohm R.A."/>
            <person name="Bhattacharya S.S."/>
            <person name="Shirouzu T."/>
            <person name="Yoshinaga Y."/>
            <person name="Martin F.M."/>
            <person name="Grigoriev I.V."/>
            <person name="Hibbett D.S."/>
        </authorList>
    </citation>
    <scope>NUCLEOTIDE SEQUENCE [LARGE SCALE GENOMIC DNA]</scope>
    <source>
        <strain evidence="1 2">93-53</strain>
    </source>
</reference>
<gene>
    <name evidence="1" type="ORF">LAESUDRAFT_746922</name>
</gene>
<evidence type="ECO:0000313" key="2">
    <source>
        <dbReference type="Proteomes" id="UP000076871"/>
    </source>
</evidence>
<accession>A0A165HWZ0</accession>
<sequence>MKDSEGIYLLDLVNSNHYLEYPALFTCRTLFLTFPLTAAPILTSQASLPLRHLREDRSTYTVTLDVGSMVLYNSKRGRRSSKTQSVYLVFGDNGPFRSSRVDAAEEEHRRMENYACPNEHRHAVGRLRMRIGGQQQTCHGTMLARVRSQRVEHTLLVVRLSAAGQVDQDGAERGYALTNWGERAEADQQHGET</sequence>
<name>A0A165HWZ0_9APHY</name>
<protein>
    <submittedName>
        <fullName evidence="1">Uncharacterized protein</fullName>
    </submittedName>
</protein>
<keyword evidence="2" id="KW-1185">Reference proteome</keyword>
<proteinExistence type="predicted"/>
<dbReference type="AlphaFoldDB" id="A0A165HWZ0"/>
<dbReference type="EMBL" id="KV427606">
    <property type="protein sequence ID" value="KZT12298.1"/>
    <property type="molecule type" value="Genomic_DNA"/>
</dbReference>
<organism evidence="1 2">
    <name type="scientific">Laetiporus sulphureus 93-53</name>
    <dbReference type="NCBI Taxonomy" id="1314785"/>
    <lineage>
        <taxon>Eukaryota</taxon>
        <taxon>Fungi</taxon>
        <taxon>Dikarya</taxon>
        <taxon>Basidiomycota</taxon>
        <taxon>Agaricomycotina</taxon>
        <taxon>Agaricomycetes</taxon>
        <taxon>Polyporales</taxon>
        <taxon>Laetiporus</taxon>
    </lineage>
</organism>
<dbReference type="Proteomes" id="UP000076871">
    <property type="component" value="Unassembled WGS sequence"/>
</dbReference>
<dbReference type="InParanoid" id="A0A165HWZ0"/>
<evidence type="ECO:0000313" key="1">
    <source>
        <dbReference type="EMBL" id="KZT12298.1"/>
    </source>
</evidence>
<dbReference type="RefSeq" id="XP_040769946.1">
    <property type="nucleotide sequence ID" value="XM_040911444.1"/>
</dbReference>